<dbReference type="NCBIfam" id="TIGR00654">
    <property type="entry name" value="PhzF_family"/>
    <property type="match status" value="1"/>
</dbReference>
<dbReference type="PANTHER" id="PTHR13774:SF32">
    <property type="entry name" value="ANTISENSE-ENHANCING SEQUENCE 1"/>
    <property type="match status" value="1"/>
</dbReference>
<dbReference type="PANTHER" id="PTHR13774">
    <property type="entry name" value="PHENAZINE BIOSYNTHESIS PROTEIN"/>
    <property type="match status" value="1"/>
</dbReference>
<dbReference type="Pfam" id="PF02567">
    <property type="entry name" value="PhzC-PhzF"/>
    <property type="match status" value="1"/>
</dbReference>
<comment type="caution">
    <text evidence="3">The sequence shown here is derived from an EMBL/GenBank/DDBJ whole genome shotgun (WGS) entry which is preliminary data.</text>
</comment>
<sequence length="280" mass="29600">MTRPFRLVDVFGIDPLTGNPLAVIADAEGLSSQEMQAIASWLNFSETTFLLPPTDPTADYRVRIFTMAHELPFAGHPTLGSAHAWLEAGGQPRQKGVIVQECGVGLVTIRRDDNRLAFAAPPLLRGGTPTEAEIAEVATLLRIDRTAIVDAAWADNGPGWIAVLLESAEAVLAVEPMRHHHEHIDIGIVGPHAAGGEVAFELRAIFSDAHGGLIEDPVTGSLNASVGQWLFASGRASGSYVAAQGTRLGRTGRVHVSQDGTGQVWVAGATRTLFSGSVHG</sequence>
<evidence type="ECO:0000256" key="1">
    <source>
        <dbReference type="ARBA" id="ARBA00008270"/>
    </source>
</evidence>
<feature type="active site" evidence="2">
    <location>
        <position position="46"/>
    </location>
</feature>
<dbReference type="PIRSF" id="PIRSF016184">
    <property type="entry name" value="PhzC_PhzF"/>
    <property type="match status" value="1"/>
</dbReference>
<gene>
    <name evidence="3" type="ORF">DI544_12710</name>
</gene>
<name>A0A2W5QVY3_9SPHN</name>
<organism evidence="3 4">
    <name type="scientific">Sphingomonas taxi</name>
    <dbReference type="NCBI Taxonomy" id="1549858"/>
    <lineage>
        <taxon>Bacteria</taxon>
        <taxon>Pseudomonadati</taxon>
        <taxon>Pseudomonadota</taxon>
        <taxon>Alphaproteobacteria</taxon>
        <taxon>Sphingomonadales</taxon>
        <taxon>Sphingomonadaceae</taxon>
        <taxon>Sphingomonas</taxon>
    </lineage>
</organism>
<dbReference type="GO" id="GO:0005737">
    <property type="term" value="C:cytoplasm"/>
    <property type="evidence" value="ECO:0007669"/>
    <property type="project" value="TreeGrafter"/>
</dbReference>
<reference evidence="3 4" key="1">
    <citation type="submission" date="2017-08" db="EMBL/GenBank/DDBJ databases">
        <title>Infants hospitalized years apart are colonized by the same room-sourced microbial strains.</title>
        <authorList>
            <person name="Brooks B."/>
            <person name="Olm M.R."/>
            <person name="Firek B.A."/>
            <person name="Baker R."/>
            <person name="Thomas B.C."/>
            <person name="Morowitz M.J."/>
            <person name="Banfield J.F."/>
        </authorList>
    </citation>
    <scope>NUCLEOTIDE SEQUENCE [LARGE SCALE GENOMIC DNA]</scope>
    <source>
        <strain evidence="3">S2_005_001_R1_22</strain>
    </source>
</reference>
<evidence type="ECO:0000256" key="2">
    <source>
        <dbReference type="PIRSR" id="PIRSR016184-1"/>
    </source>
</evidence>
<evidence type="ECO:0000313" key="3">
    <source>
        <dbReference type="EMBL" id="PZQ59033.1"/>
    </source>
</evidence>
<dbReference type="GO" id="GO:0016853">
    <property type="term" value="F:isomerase activity"/>
    <property type="evidence" value="ECO:0007669"/>
    <property type="project" value="TreeGrafter"/>
</dbReference>
<dbReference type="InterPro" id="IPR003719">
    <property type="entry name" value="Phenazine_PhzF-like"/>
</dbReference>
<accession>A0A2W5QVY3</accession>
<protein>
    <submittedName>
        <fullName evidence="3">Phenazine biosynthesis protein PhzF</fullName>
    </submittedName>
</protein>
<proteinExistence type="inferred from homology"/>
<dbReference type="Gene3D" id="3.10.310.10">
    <property type="entry name" value="Diaminopimelate Epimerase, Chain A, domain 1"/>
    <property type="match status" value="2"/>
</dbReference>
<comment type="similarity">
    <text evidence="1">Belongs to the PhzF family.</text>
</comment>
<dbReference type="Proteomes" id="UP000249229">
    <property type="component" value="Unassembled WGS sequence"/>
</dbReference>
<dbReference type="EMBL" id="QFQI01000011">
    <property type="protein sequence ID" value="PZQ59033.1"/>
    <property type="molecule type" value="Genomic_DNA"/>
</dbReference>
<dbReference type="AlphaFoldDB" id="A0A2W5QVY3"/>
<evidence type="ECO:0000313" key="4">
    <source>
        <dbReference type="Proteomes" id="UP000249229"/>
    </source>
</evidence>
<dbReference type="SUPFAM" id="SSF54506">
    <property type="entry name" value="Diaminopimelate epimerase-like"/>
    <property type="match status" value="1"/>
</dbReference>